<feature type="compositionally biased region" description="Basic and acidic residues" evidence="4">
    <location>
        <begin position="21"/>
        <end position="50"/>
    </location>
</feature>
<dbReference type="EC" id="2.4.1.250" evidence="6"/>
<sequence>MFAPSTEVLAGTDVDAPAPESEAKPPDQQSADDHGIERRPTASAEGDDRPLRLLHVHSGNLYGGVERLLETLLAHGNDLGEGTPGLRQDFALCFQGRLSERLRKRGAEVVDLGPVRRLAPWSGMRARRRLAAALRAATAAGDPYDVVLFHGFWSLGLLGGGAKAREKTSGGTPRALWLHEDPDASHWTYRRALGVGGDGVIFNSDFVHDRPASRALLEGLHVPGERGVVLRCPVTPPSPVTADRRAEARASLGVCDQETLIFIAARFVPWKGHALLMDALSLLAADSTIAERPWSCAIAGDAQLPAEKRRVAKLKTQAERLGIADRLRWLGHRDDMPEMMAAADVYCQPNTGPEPFGLVFVEALYAGCPVVTTATGGGREILKQRRAAGTGSGANRERGESAGLLTGIDATAVAKALRTLIVDPARRRRLGDLGPARAAALSDPTARLAQLDAFCRDLSGRSAPVSHHRPAAPQATRTAA</sequence>
<evidence type="ECO:0000313" key="6">
    <source>
        <dbReference type="EMBL" id="NNJ25880.1"/>
    </source>
</evidence>
<accession>A0ABX1VEE0</accession>
<protein>
    <submittedName>
        <fullName evidence="6">D-inositol-3-phosphate glycosyltransferase</fullName>
        <ecNumber evidence="6">2.4.1.250</ecNumber>
    </submittedName>
</protein>
<reference evidence="6 7" key="1">
    <citation type="journal article" date="2020" name="Syst. Appl. Microbiol.">
        <title>Alienimonas chondri sp. nov., a novel planctomycete isolated from the biofilm of the red alga Chondrus crispus.</title>
        <authorList>
            <person name="Vitorino I."/>
            <person name="Albuquerque L."/>
            <person name="Wiegand S."/>
            <person name="Kallscheuer N."/>
            <person name="da Costa M.S."/>
            <person name="Lobo-da-Cunha A."/>
            <person name="Jogler C."/>
            <person name="Lage O.M."/>
        </authorList>
    </citation>
    <scope>NUCLEOTIDE SEQUENCE [LARGE SCALE GENOMIC DNA]</scope>
    <source>
        <strain evidence="6 7">LzC2</strain>
    </source>
</reference>
<dbReference type="PANTHER" id="PTHR12526">
    <property type="entry name" value="GLYCOSYLTRANSFERASE"/>
    <property type="match status" value="1"/>
</dbReference>
<evidence type="ECO:0000256" key="1">
    <source>
        <dbReference type="ARBA" id="ARBA00009481"/>
    </source>
</evidence>
<evidence type="ECO:0000256" key="4">
    <source>
        <dbReference type="SAM" id="MobiDB-lite"/>
    </source>
</evidence>
<evidence type="ECO:0000256" key="3">
    <source>
        <dbReference type="ARBA" id="ARBA00022679"/>
    </source>
</evidence>
<feature type="region of interest" description="Disordered" evidence="4">
    <location>
        <begin position="1"/>
        <end position="50"/>
    </location>
</feature>
<dbReference type="GO" id="GO:0102710">
    <property type="term" value="F:D-inositol-3-phosphate glycosyltransferase activity"/>
    <property type="evidence" value="ECO:0007669"/>
    <property type="project" value="UniProtKB-EC"/>
</dbReference>
<evidence type="ECO:0000256" key="2">
    <source>
        <dbReference type="ARBA" id="ARBA00022676"/>
    </source>
</evidence>
<organism evidence="6 7">
    <name type="scientific">Alienimonas chondri</name>
    <dbReference type="NCBI Taxonomy" id="2681879"/>
    <lineage>
        <taxon>Bacteria</taxon>
        <taxon>Pseudomonadati</taxon>
        <taxon>Planctomycetota</taxon>
        <taxon>Planctomycetia</taxon>
        <taxon>Planctomycetales</taxon>
        <taxon>Planctomycetaceae</taxon>
        <taxon>Alienimonas</taxon>
    </lineage>
</organism>
<feature type="compositionally biased region" description="Low complexity" evidence="4">
    <location>
        <begin position="471"/>
        <end position="480"/>
    </location>
</feature>
<evidence type="ECO:0000259" key="5">
    <source>
        <dbReference type="Pfam" id="PF00534"/>
    </source>
</evidence>
<feature type="domain" description="Glycosyl transferase family 1" evidence="5">
    <location>
        <begin position="246"/>
        <end position="431"/>
    </location>
</feature>
<dbReference type="RefSeq" id="WP_171186334.1">
    <property type="nucleotide sequence ID" value="NZ_WTPX01000053.1"/>
</dbReference>
<feature type="region of interest" description="Disordered" evidence="4">
    <location>
        <begin position="461"/>
        <end position="480"/>
    </location>
</feature>
<dbReference type="EMBL" id="WTPX01000053">
    <property type="protein sequence ID" value="NNJ25880.1"/>
    <property type="molecule type" value="Genomic_DNA"/>
</dbReference>
<gene>
    <name evidence="6" type="primary">mshA_6</name>
    <name evidence="6" type="ORF">LzC2_19560</name>
</gene>
<evidence type="ECO:0000313" key="7">
    <source>
        <dbReference type="Proteomes" id="UP000609651"/>
    </source>
</evidence>
<comment type="similarity">
    <text evidence="1">Belongs to the glycosyltransferase group 1 family. Glycosyltransferase 4 subfamily.</text>
</comment>
<dbReference type="SUPFAM" id="SSF53756">
    <property type="entry name" value="UDP-Glycosyltransferase/glycogen phosphorylase"/>
    <property type="match status" value="1"/>
</dbReference>
<dbReference type="Proteomes" id="UP000609651">
    <property type="component" value="Unassembled WGS sequence"/>
</dbReference>
<proteinExistence type="inferred from homology"/>
<name>A0ABX1VEE0_9PLAN</name>
<keyword evidence="2 6" id="KW-0328">Glycosyltransferase</keyword>
<keyword evidence="3 6" id="KW-0808">Transferase</keyword>
<keyword evidence="7" id="KW-1185">Reference proteome</keyword>
<comment type="caution">
    <text evidence="6">The sequence shown here is derived from an EMBL/GenBank/DDBJ whole genome shotgun (WGS) entry which is preliminary data.</text>
</comment>
<dbReference type="Pfam" id="PF00534">
    <property type="entry name" value="Glycos_transf_1"/>
    <property type="match status" value="1"/>
</dbReference>
<dbReference type="CDD" id="cd03801">
    <property type="entry name" value="GT4_PimA-like"/>
    <property type="match status" value="1"/>
</dbReference>
<dbReference type="Gene3D" id="3.40.50.2000">
    <property type="entry name" value="Glycogen Phosphorylase B"/>
    <property type="match status" value="1"/>
</dbReference>
<dbReference type="PANTHER" id="PTHR12526:SF640">
    <property type="entry name" value="COLANIC ACID BIOSYNTHESIS GLYCOSYLTRANSFERASE WCAL-RELATED"/>
    <property type="match status" value="1"/>
</dbReference>
<dbReference type="InterPro" id="IPR001296">
    <property type="entry name" value="Glyco_trans_1"/>
</dbReference>